<dbReference type="GO" id="GO:0071949">
    <property type="term" value="F:FAD binding"/>
    <property type="evidence" value="ECO:0007669"/>
    <property type="project" value="InterPro"/>
</dbReference>
<sequence>ESQKEISYSLREPLIPKSKKKEKKKKMYAPSSSSSMALLLVVLHFSGSAAKPPPPPVVCDDGTSSGCVVSNAYGVWGDRKGCRASAVVYPTTEEEIRSAVGRASQNNLKVKVVTGFSHSIPKLACPSSPSTLLVSTARYSSGVEVDAGRRVVTADAGVGLRELVDAVEGAGLSLVAAPYW</sequence>
<dbReference type="AlphaFoldDB" id="A0A1D1YTX7"/>
<accession>A0A1D1YTX7</accession>
<evidence type="ECO:0000256" key="3">
    <source>
        <dbReference type="SAM" id="MobiDB-lite"/>
    </source>
</evidence>
<dbReference type="Gene3D" id="3.30.465.10">
    <property type="match status" value="1"/>
</dbReference>
<feature type="non-terminal residue" evidence="5">
    <location>
        <position position="180"/>
    </location>
</feature>
<gene>
    <name evidence="5" type="primary">GULO_12</name>
    <name evidence="5" type="ORF">g.20636</name>
</gene>
<dbReference type="InterPro" id="IPR016166">
    <property type="entry name" value="FAD-bd_PCMH"/>
</dbReference>
<comment type="similarity">
    <text evidence="1">Belongs to the oxygen-dependent FAD-linked oxidoreductase family.</text>
</comment>
<name>A0A1D1YTX7_9ARAE</name>
<dbReference type="InterPro" id="IPR006094">
    <property type="entry name" value="Oxid_FAD_bind_N"/>
</dbReference>
<dbReference type="EMBL" id="GDJX01009819">
    <property type="protein sequence ID" value="JAT58117.1"/>
    <property type="molecule type" value="Transcribed_RNA"/>
</dbReference>
<evidence type="ECO:0000256" key="2">
    <source>
        <dbReference type="ARBA" id="ARBA00023002"/>
    </source>
</evidence>
<proteinExistence type="inferred from homology"/>
<dbReference type="InterPro" id="IPR016169">
    <property type="entry name" value="FAD-bd_PCMH_sub2"/>
</dbReference>
<dbReference type="SUPFAM" id="SSF56176">
    <property type="entry name" value="FAD-binding/transporter-associated domain-like"/>
    <property type="match status" value="1"/>
</dbReference>
<feature type="compositionally biased region" description="Basic residues" evidence="3">
    <location>
        <begin position="17"/>
        <end position="27"/>
    </location>
</feature>
<feature type="non-terminal residue" evidence="5">
    <location>
        <position position="1"/>
    </location>
</feature>
<organism evidence="5">
    <name type="scientific">Anthurium amnicola</name>
    <dbReference type="NCBI Taxonomy" id="1678845"/>
    <lineage>
        <taxon>Eukaryota</taxon>
        <taxon>Viridiplantae</taxon>
        <taxon>Streptophyta</taxon>
        <taxon>Embryophyta</taxon>
        <taxon>Tracheophyta</taxon>
        <taxon>Spermatophyta</taxon>
        <taxon>Magnoliopsida</taxon>
        <taxon>Liliopsida</taxon>
        <taxon>Araceae</taxon>
        <taxon>Pothoideae</taxon>
        <taxon>Potheae</taxon>
        <taxon>Anthurium</taxon>
    </lineage>
</organism>
<keyword evidence="2" id="KW-0560">Oxidoreductase</keyword>
<reference evidence="5" key="1">
    <citation type="submission" date="2015-07" db="EMBL/GenBank/DDBJ databases">
        <title>Transcriptome Assembly of Anthurium amnicola.</title>
        <authorList>
            <person name="Suzuki J."/>
        </authorList>
    </citation>
    <scope>NUCLEOTIDE SEQUENCE</scope>
</reference>
<dbReference type="Pfam" id="PF01565">
    <property type="entry name" value="FAD_binding_4"/>
    <property type="match status" value="1"/>
</dbReference>
<dbReference type="PROSITE" id="PS51387">
    <property type="entry name" value="FAD_PCMH"/>
    <property type="match status" value="1"/>
</dbReference>
<dbReference type="InterPro" id="IPR050432">
    <property type="entry name" value="FAD-linked_Oxidoreductases_BP"/>
</dbReference>
<evidence type="ECO:0000313" key="5">
    <source>
        <dbReference type="EMBL" id="JAT58117.1"/>
    </source>
</evidence>
<evidence type="ECO:0000256" key="1">
    <source>
        <dbReference type="ARBA" id="ARBA00005466"/>
    </source>
</evidence>
<dbReference type="GO" id="GO:0016491">
    <property type="term" value="F:oxidoreductase activity"/>
    <property type="evidence" value="ECO:0007669"/>
    <property type="project" value="UniProtKB-KW"/>
</dbReference>
<feature type="domain" description="FAD-binding PCMH-type" evidence="4">
    <location>
        <begin position="80"/>
        <end position="180"/>
    </location>
</feature>
<dbReference type="PANTHER" id="PTHR13878:SF125">
    <property type="entry name" value="L-GULONOLACTONE OXIDASE 3"/>
    <property type="match status" value="1"/>
</dbReference>
<protein>
    <submittedName>
        <fullName evidence="5">L-gulonolactone oxidase</fullName>
    </submittedName>
</protein>
<dbReference type="PANTHER" id="PTHR13878">
    <property type="entry name" value="GULONOLACTONE OXIDASE"/>
    <property type="match status" value="1"/>
</dbReference>
<evidence type="ECO:0000259" key="4">
    <source>
        <dbReference type="PROSITE" id="PS51387"/>
    </source>
</evidence>
<dbReference type="InterPro" id="IPR036318">
    <property type="entry name" value="FAD-bd_PCMH-like_sf"/>
</dbReference>
<feature type="region of interest" description="Disordered" evidence="3">
    <location>
        <begin position="1"/>
        <end position="31"/>
    </location>
</feature>